<evidence type="ECO:0000256" key="5">
    <source>
        <dbReference type="ARBA" id="ARBA00013229"/>
    </source>
</evidence>
<dbReference type="VEuPathDB" id="FungiDB:P170DRAFT_464809"/>
<keyword evidence="16" id="KW-1185">Reference proteome</keyword>
<dbReference type="InterPro" id="IPR033131">
    <property type="entry name" value="Pectinesterase_Asp_AS"/>
</dbReference>
<dbReference type="InterPro" id="IPR011050">
    <property type="entry name" value="Pectin_lyase_fold/virulence"/>
</dbReference>
<dbReference type="GO" id="GO:0042545">
    <property type="term" value="P:cell wall modification"/>
    <property type="evidence" value="ECO:0007669"/>
    <property type="project" value="UniProtKB-UniRule"/>
</dbReference>
<evidence type="ECO:0000256" key="1">
    <source>
        <dbReference type="ARBA" id="ARBA00003252"/>
    </source>
</evidence>
<dbReference type="InterPro" id="IPR000070">
    <property type="entry name" value="Pectinesterase_cat"/>
</dbReference>
<evidence type="ECO:0000256" key="2">
    <source>
        <dbReference type="ARBA" id="ARBA00004613"/>
    </source>
</evidence>
<dbReference type="GO" id="GO:0030599">
    <property type="term" value="F:pectinesterase activity"/>
    <property type="evidence" value="ECO:0007669"/>
    <property type="project" value="UniProtKB-UniRule"/>
</dbReference>
<dbReference type="EMBL" id="MSFO01000004">
    <property type="protein sequence ID" value="PLB49376.1"/>
    <property type="molecule type" value="Genomic_DNA"/>
</dbReference>
<comment type="pathway">
    <text evidence="3 13">Glycan metabolism; pectin degradation; 2-dehydro-3-deoxy-D-gluconate from pectin: step 1/5.</text>
</comment>
<evidence type="ECO:0000256" key="4">
    <source>
        <dbReference type="ARBA" id="ARBA00008891"/>
    </source>
</evidence>
<dbReference type="AlphaFoldDB" id="A0A2I2G909"/>
<keyword evidence="8 13" id="KW-0378">Hydrolase</keyword>
<dbReference type="Gene3D" id="2.160.20.10">
    <property type="entry name" value="Single-stranded right-handed beta-helix, Pectin lyase-like"/>
    <property type="match status" value="1"/>
</dbReference>
<evidence type="ECO:0000256" key="8">
    <source>
        <dbReference type="ARBA" id="ARBA00022801"/>
    </source>
</evidence>
<dbReference type="UniPathway" id="UPA00545">
    <property type="reaction ID" value="UER00823"/>
</dbReference>
<dbReference type="STRING" id="1392250.A0A2I2G909"/>
<dbReference type="PROSITE" id="PS00503">
    <property type="entry name" value="PECTINESTERASE_2"/>
    <property type="match status" value="1"/>
</dbReference>
<feature type="active site" evidence="12">
    <location>
        <position position="190"/>
    </location>
</feature>
<dbReference type="OrthoDB" id="2019149at2759"/>
<dbReference type="GO" id="GO:0005576">
    <property type="term" value="C:extracellular region"/>
    <property type="evidence" value="ECO:0007669"/>
    <property type="project" value="UniProtKB-SubCell"/>
</dbReference>
<comment type="function">
    <text evidence="1 13">Involved in maceration and soft-rotting of plant tissue.</text>
</comment>
<dbReference type="GO" id="GO:0045490">
    <property type="term" value="P:pectin catabolic process"/>
    <property type="evidence" value="ECO:0007669"/>
    <property type="project" value="UniProtKB-UniRule"/>
</dbReference>
<comment type="caution">
    <text evidence="15">The sequence shown here is derived from an EMBL/GenBank/DDBJ whole genome shotgun (WGS) entry which is preliminary data.</text>
</comment>
<feature type="domain" description="Pectinesterase catalytic" evidence="14">
    <location>
        <begin position="44"/>
        <end position="306"/>
    </location>
</feature>
<gene>
    <name evidence="15" type="ORF">P170DRAFT_464809</name>
</gene>
<evidence type="ECO:0000256" key="9">
    <source>
        <dbReference type="ARBA" id="ARBA00023085"/>
    </source>
</evidence>
<accession>A0A2I2G909</accession>
<evidence type="ECO:0000256" key="10">
    <source>
        <dbReference type="ARBA" id="ARBA00023316"/>
    </source>
</evidence>
<dbReference type="Proteomes" id="UP000234275">
    <property type="component" value="Unassembled WGS sequence"/>
</dbReference>
<comment type="catalytic activity">
    <reaction evidence="11 13">
        <text>[(1-&gt;4)-alpha-D-galacturonosyl methyl ester](n) + n H2O = [(1-&gt;4)-alpha-D-galacturonosyl](n) + n methanol + n H(+)</text>
        <dbReference type="Rhea" id="RHEA:22380"/>
        <dbReference type="Rhea" id="RHEA-COMP:14570"/>
        <dbReference type="Rhea" id="RHEA-COMP:14573"/>
        <dbReference type="ChEBI" id="CHEBI:15377"/>
        <dbReference type="ChEBI" id="CHEBI:15378"/>
        <dbReference type="ChEBI" id="CHEBI:17790"/>
        <dbReference type="ChEBI" id="CHEBI:140522"/>
        <dbReference type="ChEBI" id="CHEBI:140523"/>
        <dbReference type="EC" id="3.1.1.11"/>
    </reaction>
</comment>
<evidence type="ECO:0000313" key="16">
    <source>
        <dbReference type="Proteomes" id="UP000234275"/>
    </source>
</evidence>
<evidence type="ECO:0000256" key="12">
    <source>
        <dbReference type="PROSITE-ProRule" id="PRU10040"/>
    </source>
</evidence>
<dbReference type="PANTHER" id="PTHR31321:SF57">
    <property type="entry name" value="PECTINESTERASE 53-RELATED"/>
    <property type="match status" value="1"/>
</dbReference>
<dbReference type="Pfam" id="PF01095">
    <property type="entry name" value="Pectinesterase"/>
    <property type="match status" value="1"/>
</dbReference>
<dbReference type="GeneID" id="36559975"/>
<keyword evidence="7 13" id="KW-0732">Signal</keyword>
<feature type="signal peptide" evidence="13">
    <location>
        <begin position="1"/>
        <end position="18"/>
    </location>
</feature>
<evidence type="ECO:0000256" key="7">
    <source>
        <dbReference type="ARBA" id="ARBA00022729"/>
    </source>
</evidence>
<dbReference type="FunFam" id="2.160.20.10:FF:000014">
    <property type="entry name" value="Pectinesterase"/>
    <property type="match status" value="1"/>
</dbReference>
<dbReference type="PANTHER" id="PTHR31321">
    <property type="entry name" value="ACYL-COA THIOESTER HYDROLASE YBHC-RELATED"/>
    <property type="match status" value="1"/>
</dbReference>
<organism evidence="15 16">
    <name type="scientific">Aspergillus steynii IBT 23096</name>
    <dbReference type="NCBI Taxonomy" id="1392250"/>
    <lineage>
        <taxon>Eukaryota</taxon>
        <taxon>Fungi</taxon>
        <taxon>Dikarya</taxon>
        <taxon>Ascomycota</taxon>
        <taxon>Pezizomycotina</taxon>
        <taxon>Eurotiomycetes</taxon>
        <taxon>Eurotiomycetidae</taxon>
        <taxon>Eurotiales</taxon>
        <taxon>Aspergillaceae</taxon>
        <taxon>Aspergillus</taxon>
        <taxon>Aspergillus subgen. Circumdati</taxon>
    </lineage>
</organism>
<evidence type="ECO:0000256" key="13">
    <source>
        <dbReference type="RuleBase" id="RU000589"/>
    </source>
</evidence>
<keyword evidence="6 13" id="KW-0964">Secreted</keyword>
<evidence type="ECO:0000256" key="3">
    <source>
        <dbReference type="ARBA" id="ARBA00005184"/>
    </source>
</evidence>
<protein>
    <recommendedName>
        <fullName evidence="5 13">Pectinesterase</fullName>
        <ecNumber evidence="5 13">3.1.1.11</ecNumber>
    </recommendedName>
</protein>
<evidence type="ECO:0000256" key="11">
    <source>
        <dbReference type="ARBA" id="ARBA00047928"/>
    </source>
</evidence>
<dbReference type="SUPFAM" id="SSF51126">
    <property type="entry name" value="Pectin lyase-like"/>
    <property type="match status" value="1"/>
</dbReference>
<evidence type="ECO:0000256" key="6">
    <source>
        <dbReference type="ARBA" id="ARBA00022525"/>
    </source>
</evidence>
<dbReference type="EC" id="3.1.1.11" evidence="5 13"/>
<comment type="subcellular location">
    <subcellularLocation>
        <location evidence="2 13">Secreted</location>
    </subcellularLocation>
</comment>
<keyword evidence="9 13" id="KW-0063">Aspartyl esterase</keyword>
<keyword evidence="10 13" id="KW-0961">Cell wall biogenesis/degradation</keyword>
<reference evidence="15 16" key="1">
    <citation type="submission" date="2016-12" db="EMBL/GenBank/DDBJ databases">
        <title>The genomes of Aspergillus section Nigri reveals drivers in fungal speciation.</title>
        <authorList>
            <consortium name="DOE Joint Genome Institute"/>
            <person name="Vesth T.C."/>
            <person name="Nybo J."/>
            <person name="Theobald S."/>
            <person name="Brandl J."/>
            <person name="Frisvad J.C."/>
            <person name="Nielsen K.F."/>
            <person name="Lyhne E.K."/>
            <person name="Kogle M.E."/>
            <person name="Kuo A."/>
            <person name="Riley R."/>
            <person name="Clum A."/>
            <person name="Nolan M."/>
            <person name="Lipzen A."/>
            <person name="Salamov A."/>
            <person name="Henrissat B."/>
            <person name="Wiebenga A."/>
            <person name="De Vries R.P."/>
            <person name="Grigoriev I.V."/>
            <person name="Mortensen U.H."/>
            <person name="Andersen M.R."/>
            <person name="Baker S.E."/>
        </authorList>
    </citation>
    <scope>NUCLEOTIDE SEQUENCE [LARGE SCALE GENOMIC DNA]</scope>
    <source>
        <strain evidence="15 16">IBT 23096</strain>
    </source>
</reference>
<sequence length="331" mass="35676">MSPLTALILFILPILTLTHPTISPKLTTRTTAPPDCITVDQHSSNSTYTTITAAIDSLDADSSSACIYIAAGTYEEQLVIKYRGKLTIYGETNDTTTYAQNTVTITHTISSPEAGSLVKSATLAAESDGLSIYNVNVVNGFGAGAQAVALSANGNEMAFYACQFISYQDTLYAKDGTQYYKNCYIEGAVDYIFGAASAYLSTCTVISTGKGFVTAMSRQEESDPAWYAFDGCTVSAAPGLEDELAGKVYLGRPWRVLARVIYQHCQLGGIIHAEGWTTMAEGATPLYYEWENTGEGADTAARKWESQIEGEVSKETVLGVGWEEWVDGEFV</sequence>
<feature type="chain" id="PRO_5013986853" description="Pectinesterase" evidence="13">
    <location>
        <begin position="19"/>
        <end position="331"/>
    </location>
</feature>
<evidence type="ECO:0000313" key="15">
    <source>
        <dbReference type="EMBL" id="PLB49376.1"/>
    </source>
</evidence>
<name>A0A2I2G909_9EURO</name>
<comment type="similarity">
    <text evidence="4">Belongs to the pectinesterase family.</text>
</comment>
<evidence type="ECO:0000259" key="14">
    <source>
        <dbReference type="Pfam" id="PF01095"/>
    </source>
</evidence>
<dbReference type="InterPro" id="IPR012334">
    <property type="entry name" value="Pectin_lyas_fold"/>
</dbReference>
<proteinExistence type="inferred from homology"/>
<dbReference type="RefSeq" id="XP_024704678.1">
    <property type="nucleotide sequence ID" value="XM_024852277.1"/>
</dbReference>